<dbReference type="EMBL" id="NHSJ01000102">
    <property type="protein sequence ID" value="PPQ28833.1"/>
    <property type="molecule type" value="Genomic_DNA"/>
</dbReference>
<accession>A0A2S6N2J2</accession>
<evidence type="ECO:0000313" key="2">
    <source>
        <dbReference type="Proteomes" id="UP000239089"/>
    </source>
</evidence>
<gene>
    <name evidence="1" type="ORF">CCR94_16790</name>
</gene>
<evidence type="ECO:0000313" key="1">
    <source>
        <dbReference type="EMBL" id="PPQ28833.1"/>
    </source>
</evidence>
<dbReference type="OrthoDB" id="8456657at2"/>
<sequence length="161" mass="17483">MDSGVGFYVHLAVDALVVAVVALAWAAPRLVRVFGRGGGRWRDLARIFTTSRPMPEGARAGQTVMIGPLLYRHAMTVGADEAGIFLAPGFPLALVLRRRLLIPWAQIVKTEPARVFWGKATSLIVGAPVIATLTLEEDLFENMVLPRLSALGKDRLTKPGR</sequence>
<name>A0A2S6N2J2_9HYPH</name>
<comment type="caution">
    <text evidence="1">The sequence shown here is derived from an EMBL/GenBank/DDBJ whole genome shotgun (WGS) entry which is preliminary data.</text>
</comment>
<dbReference type="RefSeq" id="WP_104509004.1">
    <property type="nucleotide sequence ID" value="NZ_JACIGC010000013.1"/>
</dbReference>
<reference evidence="1 2" key="1">
    <citation type="journal article" date="2018" name="Arch. Microbiol.">
        <title>New insights into the metabolic potential of the phototrophic purple bacterium Rhodopila globiformis DSM 161(T) from its draft genome sequence and evidence for a vanadium-dependent nitrogenase.</title>
        <authorList>
            <person name="Imhoff J.F."/>
            <person name="Rahn T."/>
            <person name="Kunzel S."/>
            <person name="Neulinger S.C."/>
        </authorList>
    </citation>
    <scope>NUCLEOTIDE SEQUENCE [LARGE SCALE GENOMIC DNA]</scope>
    <source>
        <strain evidence="1 2">DSM 16996</strain>
    </source>
</reference>
<proteinExistence type="predicted"/>
<keyword evidence="2" id="KW-1185">Reference proteome</keyword>
<dbReference type="AlphaFoldDB" id="A0A2S6N2J2"/>
<organism evidence="1 2">
    <name type="scientific">Rhodoblastus sphagnicola</name>
    <dbReference type="NCBI Taxonomy" id="333368"/>
    <lineage>
        <taxon>Bacteria</taxon>
        <taxon>Pseudomonadati</taxon>
        <taxon>Pseudomonadota</taxon>
        <taxon>Alphaproteobacteria</taxon>
        <taxon>Hyphomicrobiales</taxon>
        <taxon>Rhodoblastaceae</taxon>
        <taxon>Rhodoblastus</taxon>
    </lineage>
</organism>
<protein>
    <submittedName>
        <fullName evidence="1">Uncharacterized protein</fullName>
    </submittedName>
</protein>
<dbReference type="Proteomes" id="UP000239089">
    <property type="component" value="Unassembled WGS sequence"/>
</dbReference>